<feature type="transmembrane region" description="Helical" evidence="1">
    <location>
        <begin position="116"/>
        <end position="140"/>
    </location>
</feature>
<feature type="transmembrane region" description="Helical" evidence="1">
    <location>
        <begin position="146"/>
        <end position="164"/>
    </location>
</feature>
<feature type="transmembrane region" description="Helical" evidence="1">
    <location>
        <begin position="176"/>
        <end position="197"/>
    </location>
</feature>
<organism evidence="2 3">
    <name type="scientific">Amycolatopsis melonis</name>
    <dbReference type="NCBI Taxonomy" id="3156488"/>
    <lineage>
        <taxon>Bacteria</taxon>
        <taxon>Bacillati</taxon>
        <taxon>Actinomycetota</taxon>
        <taxon>Actinomycetes</taxon>
        <taxon>Pseudonocardiales</taxon>
        <taxon>Pseudonocardiaceae</taxon>
        <taxon>Amycolatopsis</taxon>
    </lineage>
</organism>
<dbReference type="Proteomes" id="UP001440984">
    <property type="component" value="Unassembled WGS sequence"/>
</dbReference>
<comment type="caution">
    <text evidence="2">The sequence shown here is derived from an EMBL/GenBank/DDBJ whole genome shotgun (WGS) entry which is preliminary data.</text>
</comment>
<accession>A0ABV0L718</accession>
<dbReference type="RefSeq" id="WP_348947436.1">
    <property type="nucleotide sequence ID" value="NZ_JBDZYD010000001.1"/>
</dbReference>
<dbReference type="EMBL" id="JBDZYD010000001">
    <property type="protein sequence ID" value="MEQ0558110.1"/>
    <property type="molecule type" value="Genomic_DNA"/>
</dbReference>
<feature type="transmembrane region" description="Helical" evidence="1">
    <location>
        <begin position="26"/>
        <end position="45"/>
    </location>
</feature>
<keyword evidence="1" id="KW-0472">Membrane</keyword>
<keyword evidence="3" id="KW-1185">Reference proteome</keyword>
<reference evidence="2 3" key="1">
    <citation type="submission" date="2024-05" db="EMBL/GenBank/DDBJ databases">
        <authorList>
            <person name="Zhao H."/>
            <person name="Xu Y."/>
            <person name="Lin S."/>
            <person name="Spain J.C."/>
            <person name="Zhou N.-Y."/>
        </authorList>
    </citation>
    <scope>NUCLEOTIDE SEQUENCE [LARGE SCALE GENOMIC DNA]</scope>
    <source>
        <strain evidence="2 3">NEAU-NG30</strain>
    </source>
</reference>
<evidence type="ECO:0000313" key="2">
    <source>
        <dbReference type="EMBL" id="MEQ0558110.1"/>
    </source>
</evidence>
<sequence>MVRHVAGRPRATGVAAPSAPSRALKVFSSILAPTTVLTALLFYFGTQHANAFCRWFGVHYSVLGLSVPDYLVRASDGMTVPITAVAATGLATLWAYRLLETRLSPRTWRTLLRRAVPVLVVAGIVLVGLGLTGLLVPSLLYRFPGLPGLCIAVGFVLFPLADRLHHVRTGRRSSPAAAVVQWTFTFVLVTVGAFWSVTDYSAAVGELRAYEYEVALPSMADTALFSSKDLGLRARGVRMTACAADARYRYRYDGLVLVLQSNGTSMLLPREWNRGDGVAVLLPTSADIRLEFAPNGTVRDRTC</sequence>
<protein>
    <submittedName>
        <fullName evidence="2">Uncharacterized protein</fullName>
    </submittedName>
</protein>
<proteinExistence type="predicted"/>
<keyword evidence="1" id="KW-1133">Transmembrane helix</keyword>
<name>A0ABV0L718_9PSEU</name>
<gene>
    <name evidence="2" type="ORF">ABJI51_03420</name>
</gene>
<feature type="transmembrane region" description="Helical" evidence="1">
    <location>
        <begin position="78"/>
        <end position="96"/>
    </location>
</feature>
<keyword evidence="1" id="KW-0812">Transmembrane</keyword>
<evidence type="ECO:0000313" key="3">
    <source>
        <dbReference type="Proteomes" id="UP001440984"/>
    </source>
</evidence>
<evidence type="ECO:0000256" key="1">
    <source>
        <dbReference type="SAM" id="Phobius"/>
    </source>
</evidence>